<dbReference type="AlphaFoldDB" id="A0A7W3IRV6"/>
<dbReference type="RefSeq" id="WP_182559553.1">
    <property type="nucleotide sequence ID" value="NZ_JACGWT010000002.1"/>
</dbReference>
<accession>A0A7W3IRV6</accession>
<evidence type="ECO:0000313" key="2">
    <source>
        <dbReference type="EMBL" id="MBA8794028.1"/>
    </source>
</evidence>
<feature type="compositionally biased region" description="Basic and acidic residues" evidence="1">
    <location>
        <begin position="116"/>
        <end position="128"/>
    </location>
</feature>
<keyword evidence="3" id="KW-1185">Reference proteome</keyword>
<reference evidence="2 3" key="1">
    <citation type="submission" date="2020-07" db="EMBL/GenBank/DDBJ databases">
        <title>Sequencing the genomes of 1000 actinobacteria strains.</title>
        <authorList>
            <person name="Klenk H.-P."/>
        </authorList>
    </citation>
    <scope>NUCLEOTIDE SEQUENCE [LARGE SCALE GENOMIC DNA]</scope>
    <source>
        <strain evidence="2 3">DSM 100723</strain>
    </source>
</reference>
<protein>
    <recommendedName>
        <fullName evidence="4">Replication initiation protein</fullName>
    </recommendedName>
</protein>
<feature type="compositionally biased region" description="Acidic residues" evidence="1">
    <location>
        <begin position="94"/>
        <end position="105"/>
    </location>
</feature>
<evidence type="ECO:0000256" key="1">
    <source>
        <dbReference type="SAM" id="MobiDB-lite"/>
    </source>
</evidence>
<feature type="region of interest" description="Disordered" evidence="1">
    <location>
        <begin position="485"/>
        <end position="506"/>
    </location>
</feature>
<dbReference type="InterPro" id="IPR046828">
    <property type="entry name" value="RepSA"/>
</dbReference>
<gene>
    <name evidence="2" type="ORF">FHX74_001633</name>
</gene>
<dbReference type="Proteomes" id="UP000523079">
    <property type="component" value="Unassembled WGS sequence"/>
</dbReference>
<organism evidence="2 3">
    <name type="scientific">Microlunatus kandeliicorticis</name>
    <dbReference type="NCBI Taxonomy" id="1759536"/>
    <lineage>
        <taxon>Bacteria</taxon>
        <taxon>Bacillati</taxon>
        <taxon>Actinomycetota</taxon>
        <taxon>Actinomycetes</taxon>
        <taxon>Propionibacteriales</taxon>
        <taxon>Propionibacteriaceae</taxon>
        <taxon>Microlunatus</taxon>
    </lineage>
</organism>
<comment type="caution">
    <text evidence="2">The sequence shown here is derived from an EMBL/GenBank/DDBJ whole genome shotgun (WGS) entry which is preliminary data.</text>
</comment>
<proteinExistence type="predicted"/>
<sequence>MSAPTVPRITPEMAHELAVAQKVCVRPLVRRVIDQADGTESKVALPCNSTREDVCPSCADKNRRLRMQQCAEGWHRTDEPPRAAPEVPNLDGGDVLEDQADDEGDEGSRRVRSTRRRDDVPDLPRVPCEDRTVGRAFETPDGKTYRPSMFLTLTMPSYGAVKANGTPVDPSSYNYRRAALDALHFPKLVDRFWQHVRRCAGYKVQYFAAVEPQKRLAAHLHAAVRGAIPRSLLRQIVKATYVQVWWPSFDRPVFVHRVPEWTGDGYCDPDTGVMLPTWQEALDQADADPDRRPAHTMRFGSQLDMAGIIAPSEDANRAVRYLTKYLAKSIATTYTDPDTPDPEVEAHVNRLHAELRWLPCSEACANWLRYGIQPKNPGPGLRAGDCTAKAHDREHLGLGGRRVLVSRQWSGKTLQQHKADRATVVREALLNSGIVAPEIERLAASVTLPDGSPRFVWTDTRPDPITYARVILESVLERSRWRAQYEQAKQQRAGESRSATDSDPDG</sequence>
<evidence type="ECO:0000313" key="3">
    <source>
        <dbReference type="Proteomes" id="UP000523079"/>
    </source>
</evidence>
<evidence type="ECO:0008006" key="4">
    <source>
        <dbReference type="Google" id="ProtNLM"/>
    </source>
</evidence>
<dbReference type="Pfam" id="PF20199">
    <property type="entry name" value="RepSA"/>
    <property type="match status" value="1"/>
</dbReference>
<name>A0A7W3IRV6_9ACTN</name>
<dbReference type="EMBL" id="JACGWT010000002">
    <property type="protein sequence ID" value="MBA8794028.1"/>
    <property type="molecule type" value="Genomic_DNA"/>
</dbReference>
<feature type="region of interest" description="Disordered" evidence="1">
    <location>
        <begin position="73"/>
        <end position="128"/>
    </location>
</feature>